<keyword evidence="2" id="KW-1133">Transmembrane helix</keyword>
<evidence type="ECO:0000313" key="3">
    <source>
        <dbReference type="EMBL" id="KAJ3078254.1"/>
    </source>
</evidence>
<accession>A0AAD5SSB1</accession>
<organism evidence="3 4">
    <name type="scientific">Physocladia obscura</name>
    <dbReference type="NCBI Taxonomy" id="109957"/>
    <lineage>
        <taxon>Eukaryota</taxon>
        <taxon>Fungi</taxon>
        <taxon>Fungi incertae sedis</taxon>
        <taxon>Chytridiomycota</taxon>
        <taxon>Chytridiomycota incertae sedis</taxon>
        <taxon>Chytridiomycetes</taxon>
        <taxon>Chytridiales</taxon>
        <taxon>Chytriomycetaceae</taxon>
        <taxon>Physocladia</taxon>
    </lineage>
</organism>
<comment type="caution">
    <text evidence="3">The sequence shown here is derived from an EMBL/GenBank/DDBJ whole genome shotgun (WGS) entry which is preliminary data.</text>
</comment>
<feature type="region of interest" description="Disordered" evidence="1">
    <location>
        <begin position="80"/>
        <end position="106"/>
    </location>
</feature>
<evidence type="ECO:0000256" key="2">
    <source>
        <dbReference type="SAM" id="Phobius"/>
    </source>
</evidence>
<sequence>LTRAPRDHGKLFAALQILESVALLAGSVLVNVVYRTTVKAGRGRENSVFLLVGVLLAVAFLVSIGGVSLTGVEAMSCVPGNQEGGQQVEQEEEEEVVVDEQTPLLH</sequence>
<feature type="transmembrane region" description="Helical" evidence="2">
    <location>
        <begin position="12"/>
        <end position="34"/>
    </location>
</feature>
<keyword evidence="4" id="KW-1185">Reference proteome</keyword>
<dbReference type="Proteomes" id="UP001211907">
    <property type="component" value="Unassembled WGS sequence"/>
</dbReference>
<gene>
    <name evidence="3" type="ORF">HK100_010779</name>
</gene>
<evidence type="ECO:0000313" key="4">
    <source>
        <dbReference type="Proteomes" id="UP001211907"/>
    </source>
</evidence>
<evidence type="ECO:0000256" key="1">
    <source>
        <dbReference type="SAM" id="MobiDB-lite"/>
    </source>
</evidence>
<dbReference type="AlphaFoldDB" id="A0AAD5SSB1"/>
<feature type="compositionally biased region" description="Acidic residues" evidence="1">
    <location>
        <begin position="89"/>
        <end position="98"/>
    </location>
</feature>
<keyword evidence="2" id="KW-0812">Transmembrane</keyword>
<name>A0AAD5SSB1_9FUNG</name>
<dbReference type="EMBL" id="JADGJH010006074">
    <property type="protein sequence ID" value="KAJ3078254.1"/>
    <property type="molecule type" value="Genomic_DNA"/>
</dbReference>
<proteinExistence type="predicted"/>
<feature type="transmembrane region" description="Helical" evidence="2">
    <location>
        <begin position="46"/>
        <end position="69"/>
    </location>
</feature>
<feature type="non-terminal residue" evidence="3">
    <location>
        <position position="1"/>
    </location>
</feature>
<reference evidence="3" key="1">
    <citation type="submission" date="2020-05" db="EMBL/GenBank/DDBJ databases">
        <title>Phylogenomic resolution of chytrid fungi.</title>
        <authorList>
            <person name="Stajich J.E."/>
            <person name="Amses K."/>
            <person name="Simmons R."/>
            <person name="Seto K."/>
            <person name="Myers J."/>
            <person name="Bonds A."/>
            <person name="Quandt C.A."/>
            <person name="Barry K."/>
            <person name="Liu P."/>
            <person name="Grigoriev I."/>
            <person name="Longcore J.E."/>
            <person name="James T.Y."/>
        </authorList>
    </citation>
    <scope>NUCLEOTIDE SEQUENCE</scope>
    <source>
        <strain evidence="3">JEL0513</strain>
    </source>
</reference>
<keyword evidence="2" id="KW-0472">Membrane</keyword>
<protein>
    <submittedName>
        <fullName evidence="3">Uncharacterized protein</fullName>
    </submittedName>
</protein>